<comment type="subcellular location">
    <subcellularLocation>
        <location evidence="3">Cytoplasm</location>
    </subcellularLocation>
</comment>
<dbReference type="InterPro" id="IPR046457">
    <property type="entry name" value="PMI_typeI_cat"/>
</dbReference>
<dbReference type="InterPro" id="IPR016305">
    <property type="entry name" value="Mannose-6-P_Isomerase"/>
</dbReference>
<evidence type="ECO:0000256" key="1">
    <source>
        <dbReference type="ARBA" id="ARBA00000757"/>
    </source>
</evidence>
<reference evidence="17" key="2">
    <citation type="journal article" date="2016" name="Sci. Rep.">
        <title>Dictyocaulus viviparus genome, variome and transcriptome elucidate lungworm biology and support future intervention.</title>
        <authorList>
            <person name="McNulty S.N."/>
            <person name="Strube C."/>
            <person name="Rosa B.A."/>
            <person name="Martin J.C."/>
            <person name="Tyagi R."/>
            <person name="Choi Y.J."/>
            <person name="Wang Q."/>
            <person name="Hallsworth Pepin K."/>
            <person name="Zhang X."/>
            <person name="Ozersky P."/>
            <person name="Wilson R.K."/>
            <person name="Sternberg P.W."/>
            <person name="Gasser R.B."/>
            <person name="Mitreva M."/>
        </authorList>
    </citation>
    <scope>NUCLEOTIDE SEQUENCE [LARGE SCALE GENOMIC DNA]</scope>
    <source>
        <strain evidence="17">HannoverDv2000</strain>
    </source>
</reference>
<evidence type="ECO:0000256" key="10">
    <source>
        <dbReference type="ARBA" id="ARBA00022833"/>
    </source>
</evidence>
<evidence type="ECO:0000256" key="8">
    <source>
        <dbReference type="ARBA" id="ARBA00022490"/>
    </source>
</evidence>
<dbReference type="STRING" id="29172.A0A0D8XK64"/>
<name>A0A0D8XK64_DICVI</name>
<evidence type="ECO:0000259" key="15">
    <source>
        <dbReference type="Pfam" id="PF20511"/>
    </source>
</evidence>
<dbReference type="PROSITE" id="PS00966">
    <property type="entry name" value="PMI_I_2"/>
    <property type="match status" value="1"/>
</dbReference>
<dbReference type="GO" id="GO:0009298">
    <property type="term" value="P:GDP-mannose biosynthetic process"/>
    <property type="evidence" value="ECO:0007669"/>
    <property type="project" value="UniProtKB-UniPathway"/>
</dbReference>
<protein>
    <recommendedName>
        <fullName evidence="7">Mannose-6-phosphate isomerase</fullName>
        <ecNumber evidence="6">5.3.1.8</ecNumber>
    </recommendedName>
    <alternativeName>
        <fullName evidence="12">Phosphohexomutase</fullName>
    </alternativeName>
    <alternativeName>
        <fullName evidence="13">Phosphomannose isomerase</fullName>
    </alternativeName>
</protein>
<dbReference type="Gene3D" id="2.60.120.10">
    <property type="entry name" value="Jelly Rolls"/>
    <property type="match status" value="2"/>
</dbReference>
<organism evidence="16 17">
    <name type="scientific">Dictyocaulus viviparus</name>
    <name type="common">Bovine lungworm</name>
    <dbReference type="NCBI Taxonomy" id="29172"/>
    <lineage>
        <taxon>Eukaryota</taxon>
        <taxon>Metazoa</taxon>
        <taxon>Ecdysozoa</taxon>
        <taxon>Nematoda</taxon>
        <taxon>Chromadorea</taxon>
        <taxon>Rhabditida</taxon>
        <taxon>Rhabditina</taxon>
        <taxon>Rhabditomorpha</taxon>
        <taxon>Strongyloidea</taxon>
        <taxon>Metastrongylidae</taxon>
        <taxon>Dictyocaulus</taxon>
    </lineage>
</organism>
<dbReference type="PANTHER" id="PTHR10309:SF0">
    <property type="entry name" value="MANNOSE-6-PHOSPHATE ISOMERASE"/>
    <property type="match status" value="1"/>
</dbReference>
<dbReference type="PRINTS" id="PR00714">
    <property type="entry name" value="MAN6PISMRASE"/>
</dbReference>
<evidence type="ECO:0000313" key="17">
    <source>
        <dbReference type="Proteomes" id="UP000053766"/>
    </source>
</evidence>
<dbReference type="Proteomes" id="UP000053766">
    <property type="component" value="Unassembled WGS sequence"/>
</dbReference>
<evidence type="ECO:0000256" key="7">
    <source>
        <dbReference type="ARBA" id="ARBA00018236"/>
    </source>
</evidence>
<dbReference type="PANTHER" id="PTHR10309">
    <property type="entry name" value="MANNOSE-6-PHOSPHATE ISOMERASE"/>
    <property type="match status" value="1"/>
</dbReference>
<comment type="pathway">
    <text evidence="4 14">Nucleotide-sugar biosynthesis; GDP-alpha-D-mannose biosynthesis; alpha-D-mannose 1-phosphate from D-fructose 6-phosphate: step 1/2.</text>
</comment>
<dbReference type="NCBIfam" id="TIGR00218">
    <property type="entry name" value="manA"/>
    <property type="match status" value="1"/>
</dbReference>
<reference evidence="16 17" key="1">
    <citation type="submission" date="2013-11" db="EMBL/GenBank/DDBJ databases">
        <title>Draft genome of the bovine lungworm Dictyocaulus viviparus.</title>
        <authorList>
            <person name="Mitreva M."/>
        </authorList>
    </citation>
    <scope>NUCLEOTIDE SEQUENCE [LARGE SCALE GENOMIC DNA]</scope>
    <source>
        <strain evidence="16 17">HannoverDv2000</strain>
    </source>
</reference>
<dbReference type="UniPathway" id="UPA00126">
    <property type="reaction ID" value="UER00423"/>
</dbReference>
<keyword evidence="8" id="KW-0963">Cytoplasm</keyword>
<dbReference type="InterPro" id="IPR014710">
    <property type="entry name" value="RmlC-like_jellyroll"/>
</dbReference>
<comment type="cofactor">
    <cofactor evidence="2">
        <name>Zn(2+)</name>
        <dbReference type="ChEBI" id="CHEBI:29105"/>
    </cofactor>
</comment>
<evidence type="ECO:0000256" key="12">
    <source>
        <dbReference type="ARBA" id="ARBA00029741"/>
    </source>
</evidence>
<evidence type="ECO:0000256" key="13">
    <source>
        <dbReference type="ARBA" id="ARBA00030762"/>
    </source>
</evidence>
<dbReference type="EC" id="5.3.1.8" evidence="6"/>
<evidence type="ECO:0000256" key="2">
    <source>
        <dbReference type="ARBA" id="ARBA00001947"/>
    </source>
</evidence>
<dbReference type="InterPro" id="IPR001250">
    <property type="entry name" value="Man6P_Isoase-1"/>
</dbReference>
<evidence type="ECO:0000256" key="3">
    <source>
        <dbReference type="ARBA" id="ARBA00004496"/>
    </source>
</evidence>
<dbReference type="SUPFAM" id="SSF51182">
    <property type="entry name" value="RmlC-like cupins"/>
    <property type="match status" value="1"/>
</dbReference>
<dbReference type="GO" id="GO:0005829">
    <property type="term" value="C:cytosol"/>
    <property type="evidence" value="ECO:0007669"/>
    <property type="project" value="TreeGrafter"/>
</dbReference>
<sequence>MFKLICTVQQYDWGKPGSQSIVAALLREGHHCDYVDDNKPYAEFWMGVHPNGPSKLAESSEDLSTLIKNHPNYLGDHEHGTLQFLFKVLSVNKALSIQCHPTKEEAILLNTRNPLHYPDQNHKPEMAIALSHFELLCGFRPAKEIHENLRSDVGVFAPLILNYFTLKPGEATFLGPNEPHAYLLGDCIECMACSDNTIRAGLTPKFKDIQTLCASLRYFMREPPVFSCTDILPGVMLYSPPVQEFAVQAVKATATHFSKVSASCIVIVITGNAIFKTVEISLNVHRW</sequence>
<evidence type="ECO:0000256" key="9">
    <source>
        <dbReference type="ARBA" id="ARBA00022723"/>
    </source>
</evidence>
<dbReference type="FunFam" id="2.60.120.10:FF:000030">
    <property type="entry name" value="Mannose-6-phosphate isomerase ManA"/>
    <property type="match status" value="1"/>
</dbReference>
<keyword evidence="9" id="KW-0479">Metal-binding</keyword>
<dbReference type="InterPro" id="IPR018050">
    <property type="entry name" value="Pmannose_isomerase-type1_CS"/>
</dbReference>
<accession>A0A0D8XK64</accession>
<dbReference type="AlphaFoldDB" id="A0A0D8XK64"/>
<comment type="similarity">
    <text evidence="5">Belongs to the mannose-6-phosphate isomerase type 1 family.</text>
</comment>
<dbReference type="CDD" id="cd07011">
    <property type="entry name" value="cupin_PMI_type_I_N"/>
    <property type="match status" value="1"/>
</dbReference>
<feature type="domain" description="Phosphomannose isomerase type I catalytic" evidence="15">
    <location>
        <begin position="1"/>
        <end position="141"/>
    </location>
</feature>
<evidence type="ECO:0000256" key="14">
    <source>
        <dbReference type="RuleBase" id="RU004248"/>
    </source>
</evidence>
<dbReference type="GO" id="GO:0005975">
    <property type="term" value="P:carbohydrate metabolic process"/>
    <property type="evidence" value="ECO:0007669"/>
    <property type="project" value="InterPro"/>
</dbReference>
<keyword evidence="11 16" id="KW-0413">Isomerase</keyword>
<dbReference type="GO" id="GO:0004476">
    <property type="term" value="F:mannose-6-phosphate isomerase activity"/>
    <property type="evidence" value="ECO:0007669"/>
    <property type="project" value="UniProtKB-EC"/>
</dbReference>
<evidence type="ECO:0000313" key="16">
    <source>
        <dbReference type="EMBL" id="KJH44234.1"/>
    </source>
</evidence>
<proteinExistence type="inferred from homology"/>
<keyword evidence="10" id="KW-0862">Zinc</keyword>
<dbReference type="Pfam" id="PF20511">
    <property type="entry name" value="PMI_typeI_cat"/>
    <property type="match status" value="1"/>
</dbReference>
<dbReference type="InterPro" id="IPR011051">
    <property type="entry name" value="RmlC_Cupin_sf"/>
</dbReference>
<dbReference type="EMBL" id="KN716489">
    <property type="protein sequence ID" value="KJH44234.1"/>
    <property type="molecule type" value="Genomic_DNA"/>
</dbReference>
<comment type="catalytic activity">
    <reaction evidence="1">
        <text>D-mannose 6-phosphate = D-fructose 6-phosphate</text>
        <dbReference type="Rhea" id="RHEA:12356"/>
        <dbReference type="ChEBI" id="CHEBI:58735"/>
        <dbReference type="ChEBI" id="CHEBI:61527"/>
        <dbReference type="EC" id="5.3.1.8"/>
    </reaction>
</comment>
<evidence type="ECO:0000256" key="4">
    <source>
        <dbReference type="ARBA" id="ARBA00004666"/>
    </source>
</evidence>
<dbReference type="OrthoDB" id="6605218at2759"/>
<evidence type="ECO:0000256" key="11">
    <source>
        <dbReference type="ARBA" id="ARBA00023235"/>
    </source>
</evidence>
<gene>
    <name evidence="16" type="ORF">DICVIV_09745</name>
</gene>
<evidence type="ECO:0000256" key="6">
    <source>
        <dbReference type="ARBA" id="ARBA00011956"/>
    </source>
</evidence>
<keyword evidence="17" id="KW-1185">Reference proteome</keyword>
<dbReference type="GO" id="GO:0008270">
    <property type="term" value="F:zinc ion binding"/>
    <property type="evidence" value="ECO:0007669"/>
    <property type="project" value="InterPro"/>
</dbReference>
<evidence type="ECO:0000256" key="5">
    <source>
        <dbReference type="ARBA" id="ARBA00010772"/>
    </source>
</evidence>
<dbReference type="PROSITE" id="PS00965">
    <property type="entry name" value="PMI_I_1"/>
    <property type="match status" value="1"/>
</dbReference>